<dbReference type="InterPro" id="IPR029055">
    <property type="entry name" value="Ntn_hydrolases_N"/>
</dbReference>
<evidence type="ECO:0000256" key="2">
    <source>
        <dbReference type="PIRSR" id="PIRSR600246-1"/>
    </source>
</evidence>
<comment type="similarity">
    <text evidence="1">Belongs to the Ntn-hydrolase family.</text>
</comment>
<sequence>MGYLPVVLIHAGAGYHSLAKENSYIQLCNLSSKTAMELLKDGSSATEAAVAAMKVLEDSSLTNAGYGSSLSIDGDVECDASMMTSDGYFAAVAAMRCVYNPIVVVHKILDLQHHPPKDGRIPPRLLQFCFTCFDWSVSLIVVTCISNGITTGVWQLLHAAFWSDNAFPAGEGATRFAEEQGITLVESTTMVSEITSYLCSCNFSYLENATKNFNKYSRIVQQQRGTKRKMETDTSDVSSVKQSADNQLEESSVMDTVASSILFTSCGEQLMRTLLAKTVSDDLRAASGSCQPVDVFNQTMKSSFIDNPALVKDNVKLAGAIVLYVNPESSSVELMWSHTTKSMCVSYMTAECAHPQSLVTRLAPGKVSQVPFTSGIGLRFETQAPA</sequence>
<comment type="caution">
    <text evidence="5">The sequence shown here is derived from an EMBL/GenBank/DDBJ whole genome shotgun (WGS) entry which is preliminary data.</text>
</comment>
<name>A0A7J7JAE7_BUGNE</name>
<dbReference type="PANTHER" id="PTHR10188:SF8">
    <property type="entry name" value="THREONINE ASPARTASE 1"/>
    <property type="match status" value="1"/>
</dbReference>
<dbReference type="Gene3D" id="3.60.20.30">
    <property type="entry name" value="(Glycosyl)asparaginase"/>
    <property type="match status" value="1"/>
</dbReference>
<dbReference type="CDD" id="cd04514">
    <property type="entry name" value="Taspase1_like"/>
    <property type="match status" value="1"/>
</dbReference>
<dbReference type="Proteomes" id="UP000593567">
    <property type="component" value="Unassembled WGS sequence"/>
</dbReference>
<protein>
    <submittedName>
        <fullName evidence="5">TASP1</fullName>
    </submittedName>
</protein>
<feature type="region of interest" description="Disordered" evidence="4">
    <location>
        <begin position="224"/>
        <end position="245"/>
    </location>
</feature>
<evidence type="ECO:0000313" key="5">
    <source>
        <dbReference type="EMBL" id="KAF6022601.1"/>
    </source>
</evidence>
<dbReference type="GO" id="GO:0051604">
    <property type="term" value="P:protein maturation"/>
    <property type="evidence" value="ECO:0007669"/>
    <property type="project" value="TreeGrafter"/>
</dbReference>
<dbReference type="Pfam" id="PF01112">
    <property type="entry name" value="Asparaginase_2"/>
    <property type="match status" value="1"/>
</dbReference>
<dbReference type="EMBL" id="VXIV02002829">
    <property type="protein sequence ID" value="KAF6022601.1"/>
    <property type="molecule type" value="Genomic_DNA"/>
</dbReference>
<proteinExistence type="inferred from homology"/>
<gene>
    <name evidence="5" type="ORF">EB796_019086</name>
</gene>
<dbReference type="InterPro" id="IPR000246">
    <property type="entry name" value="Peptidase_T2"/>
</dbReference>
<dbReference type="SUPFAM" id="SSF56235">
    <property type="entry name" value="N-terminal nucleophile aminohydrolases (Ntn hydrolases)"/>
    <property type="match status" value="1"/>
</dbReference>
<evidence type="ECO:0000256" key="4">
    <source>
        <dbReference type="SAM" id="MobiDB-lite"/>
    </source>
</evidence>
<dbReference type="PANTHER" id="PTHR10188">
    <property type="entry name" value="L-ASPARAGINASE"/>
    <property type="match status" value="1"/>
</dbReference>
<feature type="site" description="Cleavage; by autolysis" evidence="3">
    <location>
        <begin position="231"/>
        <end position="232"/>
    </location>
</feature>
<evidence type="ECO:0000313" key="6">
    <source>
        <dbReference type="Proteomes" id="UP000593567"/>
    </source>
</evidence>
<keyword evidence="6" id="KW-1185">Reference proteome</keyword>
<evidence type="ECO:0000256" key="1">
    <source>
        <dbReference type="ARBA" id="ARBA00010872"/>
    </source>
</evidence>
<evidence type="ECO:0000256" key="3">
    <source>
        <dbReference type="PIRSR" id="PIRSR600246-3"/>
    </source>
</evidence>
<feature type="compositionally biased region" description="Polar residues" evidence="4">
    <location>
        <begin position="235"/>
        <end position="245"/>
    </location>
</feature>
<dbReference type="InterPro" id="IPR037464">
    <property type="entry name" value="Taspase1"/>
</dbReference>
<reference evidence="5" key="1">
    <citation type="submission" date="2020-06" db="EMBL/GenBank/DDBJ databases">
        <title>Draft genome of Bugula neritina, a colonial animal packing powerful symbionts and potential medicines.</title>
        <authorList>
            <person name="Rayko M."/>
        </authorList>
    </citation>
    <scope>NUCLEOTIDE SEQUENCE [LARGE SCALE GENOMIC DNA]</scope>
    <source>
        <strain evidence="5">Kwan_BN1</strain>
    </source>
</reference>
<feature type="active site" description="Nucleophile" evidence="2">
    <location>
        <position position="232"/>
    </location>
</feature>
<dbReference type="OrthoDB" id="77601at2759"/>
<accession>A0A7J7JAE7</accession>
<dbReference type="AlphaFoldDB" id="A0A7J7JAE7"/>
<dbReference type="GO" id="GO:0004298">
    <property type="term" value="F:threonine-type endopeptidase activity"/>
    <property type="evidence" value="ECO:0007669"/>
    <property type="project" value="InterPro"/>
</dbReference>
<organism evidence="5 6">
    <name type="scientific">Bugula neritina</name>
    <name type="common">Brown bryozoan</name>
    <name type="synonym">Sertularia neritina</name>
    <dbReference type="NCBI Taxonomy" id="10212"/>
    <lineage>
        <taxon>Eukaryota</taxon>
        <taxon>Metazoa</taxon>
        <taxon>Spiralia</taxon>
        <taxon>Lophotrochozoa</taxon>
        <taxon>Bryozoa</taxon>
        <taxon>Gymnolaemata</taxon>
        <taxon>Cheilostomatida</taxon>
        <taxon>Flustrina</taxon>
        <taxon>Buguloidea</taxon>
        <taxon>Bugulidae</taxon>
        <taxon>Bugula</taxon>
    </lineage>
</organism>
<dbReference type="GO" id="GO:0005737">
    <property type="term" value="C:cytoplasm"/>
    <property type="evidence" value="ECO:0007669"/>
    <property type="project" value="TreeGrafter"/>
</dbReference>